<sequence length="75" mass="8613">MVTMAVYSEVKRLYSSLQEMVGLRRGKPQKPPLHISEPFNFKRETTVPPGMPEDEYVIPSPQPTTFLPTPFNLQH</sequence>
<reference evidence="1" key="2">
    <citation type="submission" date="2023-05" db="EMBL/GenBank/DDBJ databases">
        <authorList>
            <consortium name="Lawrence Berkeley National Laboratory"/>
            <person name="Steindorff A."/>
            <person name="Hensen N."/>
            <person name="Bonometti L."/>
            <person name="Westerberg I."/>
            <person name="Brannstrom I.O."/>
            <person name="Guillou S."/>
            <person name="Cros-Aarteil S."/>
            <person name="Calhoun S."/>
            <person name="Haridas S."/>
            <person name="Kuo A."/>
            <person name="Mondo S."/>
            <person name="Pangilinan J."/>
            <person name="Riley R."/>
            <person name="Labutti K."/>
            <person name="Andreopoulos B."/>
            <person name="Lipzen A."/>
            <person name="Chen C."/>
            <person name="Yanf M."/>
            <person name="Daum C."/>
            <person name="Ng V."/>
            <person name="Clum A."/>
            <person name="Ohm R."/>
            <person name="Martin F."/>
            <person name="Silar P."/>
            <person name="Natvig D."/>
            <person name="Lalanne C."/>
            <person name="Gautier V."/>
            <person name="Ament-Velasquez S.L."/>
            <person name="Kruys A."/>
            <person name="Hutchinson M.I."/>
            <person name="Powell A.J."/>
            <person name="Barry K."/>
            <person name="Miller A.N."/>
            <person name="Grigoriev I.V."/>
            <person name="Debuchy R."/>
            <person name="Gladieux P."/>
            <person name="Thoren M.H."/>
            <person name="Johannesson H."/>
        </authorList>
    </citation>
    <scope>NUCLEOTIDE SEQUENCE</scope>
    <source>
        <strain evidence="1">CBS 103.79</strain>
    </source>
</reference>
<dbReference type="Proteomes" id="UP001303889">
    <property type="component" value="Unassembled WGS sequence"/>
</dbReference>
<gene>
    <name evidence="1" type="ORF">C8A05DRAFT_11611</name>
</gene>
<comment type="caution">
    <text evidence="1">The sequence shown here is derived from an EMBL/GenBank/DDBJ whole genome shotgun (WGS) entry which is preliminary data.</text>
</comment>
<evidence type="ECO:0000313" key="1">
    <source>
        <dbReference type="EMBL" id="KAK3906647.1"/>
    </source>
</evidence>
<reference evidence="1" key="1">
    <citation type="journal article" date="2023" name="Mol. Phylogenet. Evol.">
        <title>Genome-scale phylogeny and comparative genomics of the fungal order Sordariales.</title>
        <authorList>
            <person name="Hensen N."/>
            <person name="Bonometti L."/>
            <person name="Westerberg I."/>
            <person name="Brannstrom I.O."/>
            <person name="Guillou S."/>
            <person name="Cros-Aarteil S."/>
            <person name="Calhoun S."/>
            <person name="Haridas S."/>
            <person name="Kuo A."/>
            <person name="Mondo S."/>
            <person name="Pangilinan J."/>
            <person name="Riley R."/>
            <person name="LaButti K."/>
            <person name="Andreopoulos B."/>
            <person name="Lipzen A."/>
            <person name="Chen C."/>
            <person name="Yan M."/>
            <person name="Daum C."/>
            <person name="Ng V."/>
            <person name="Clum A."/>
            <person name="Steindorff A."/>
            <person name="Ohm R.A."/>
            <person name="Martin F."/>
            <person name="Silar P."/>
            <person name="Natvig D.O."/>
            <person name="Lalanne C."/>
            <person name="Gautier V."/>
            <person name="Ament-Velasquez S.L."/>
            <person name="Kruys A."/>
            <person name="Hutchinson M.I."/>
            <person name="Powell A.J."/>
            <person name="Barry K."/>
            <person name="Miller A.N."/>
            <person name="Grigoriev I.V."/>
            <person name="Debuchy R."/>
            <person name="Gladieux P."/>
            <person name="Hiltunen Thoren M."/>
            <person name="Johannesson H."/>
        </authorList>
    </citation>
    <scope>NUCLEOTIDE SEQUENCE</scope>
    <source>
        <strain evidence="1">CBS 103.79</strain>
    </source>
</reference>
<dbReference type="AlphaFoldDB" id="A0AAN6RX12"/>
<accession>A0AAN6RX12</accession>
<dbReference type="EMBL" id="MU855322">
    <property type="protein sequence ID" value="KAK3906647.1"/>
    <property type="molecule type" value="Genomic_DNA"/>
</dbReference>
<keyword evidence="2" id="KW-1185">Reference proteome</keyword>
<protein>
    <submittedName>
        <fullName evidence="1">Uncharacterized protein</fullName>
    </submittedName>
</protein>
<organism evidence="1 2">
    <name type="scientific">Staphylotrichum tortipilum</name>
    <dbReference type="NCBI Taxonomy" id="2831512"/>
    <lineage>
        <taxon>Eukaryota</taxon>
        <taxon>Fungi</taxon>
        <taxon>Dikarya</taxon>
        <taxon>Ascomycota</taxon>
        <taxon>Pezizomycotina</taxon>
        <taxon>Sordariomycetes</taxon>
        <taxon>Sordariomycetidae</taxon>
        <taxon>Sordariales</taxon>
        <taxon>Chaetomiaceae</taxon>
        <taxon>Staphylotrichum</taxon>
    </lineage>
</organism>
<name>A0AAN6RX12_9PEZI</name>
<evidence type="ECO:0000313" key="2">
    <source>
        <dbReference type="Proteomes" id="UP001303889"/>
    </source>
</evidence>
<proteinExistence type="predicted"/>